<accession>A0ABM1S8N3</accession>
<dbReference type="Pfam" id="PF25057">
    <property type="entry name" value="CUT_N"/>
    <property type="match status" value="1"/>
</dbReference>
<evidence type="ECO:0000256" key="2">
    <source>
        <dbReference type="SAM" id="Phobius"/>
    </source>
</evidence>
<feature type="transmembrane region" description="Helical" evidence="2">
    <location>
        <begin position="6"/>
        <end position="24"/>
    </location>
</feature>
<feature type="domain" description="Apple" evidence="3">
    <location>
        <begin position="119"/>
        <end position="202"/>
    </location>
</feature>
<keyword evidence="2" id="KW-0812">Transmembrane</keyword>
<evidence type="ECO:0000256" key="1">
    <source>
        <dbReference type="SAM" id="MobiDB-lite"/>
    </source>
</evidence>
<reference evidence="6" key="1">
    <citation type="submission" date="2025-08" db="UniProtKB">
        <authorList>
            <consortium name="RefSeq"/>
        </authorList>
    </citation>
    <scope>IDENTIFICATION</scope>
    <source>
        <tissue evidence="6">Muscle</tissue>
    </source>
</reference>
<evidence type="ECO:0000313" key="6">
    <source>
        <dbReference type="RefSeq" id="XP_022239988.1"/>
    </source>
</evidence>
<dbReference type="SMART" id="SM00473">
    <property type="entry name" value="PAN_AP"/>
    <property type="match status" value="3"/>
</dbReference>
<dbReference type="Gene3D" id="3.50.4.10">
    <property type="entry name" value="Hepatocyte Growth Factor"/>
    <property type="match status" value="3"/>
</dbReference>
<organism evidence="5 6">
    <name type="scientific">Limulus polyphemus</name>
    <name type="common">Atlantic horseshoe crab</name>
    <dbReference type="NCBI Taxonomy" id="6850"/>
    <lineage>
        <taxon>Eukaryota</taxon>
        <taxon>Metazoa</taxon>
        <taxon>Ecdysozoa</taxon>
        <taxon>Arthropoda</taxon>
        <taxon>Chelicerata</taxon>
        <taxon>Merostomata</taxon>
        <taxon>Xiphosura</taxon>
        <taxon>Limulidae</taxon>
        <taxon>Limulus</taxon>
    </lineage>
</organism>
<protein>
    <submittedName>
        <fullName evidence="6">Uncharacterized protein LOC106458127</fullName>
    </submittedName>
</protein>
<keyword evidence="2" id="KW-1133">Transmembrane helix</keyword>
<dbReference type="InterPro" id="IPR056953">
    <property type="entry name" value="CUT_N"/>
</dbReference>
<evidence type="ECO:0000259" key="4">
    <source>
        <dbReference type="PROSITE" id="PS51034"/>
    </source>
</evidence>
<gene>
    <name evidence="6" type="primary">LOC106458127</name>
</gene>
<keyword evidence="2" id="KW-0472">Membrane</keyword>
<dbReference type="SMART" id="SM00241">
    <property type="entry name" value="ZP"/>
    <property type="match status" value="1"/>
</dbReference>
<keyword evidence="5" id="KW-1185">Reference proteome</keyword>
<dbReference type="Pfam" id="PF00024">
    <property type="entry name" value="PAN_1"/>
    <property type="match status" value="1"/>
</dbReference>
<sequence length="623" mass="69851">MAMPWIFIKSIGVFIVTMSTSILIQGRVTFEKSTNIDYPGATYFSIRNVSLYECQSWCRLEEDCVAASFSFVVNPLAPLQDTVCTLQNKTTSGKPTALPQRSVNTYYLTKVNIRSERVCNRLWTFEKIPNAIIPGMDNAILYTANKNACLAACLNEERFVCRSVEFNYIKLICHLSEYDRRSPGVVVKLLEQPGIEYFENFCLRPEEICDTEGRSYSHLQTDLPQSSLAHFVGLYYYSDKELLVNAQKECLLMCSLENEFICRSALYSPNARKGHSNCALYHIDHVMFPDGKNTYSAPSPIPLLDLGDRFGIYLETTCEDSSATQEVKENKIPTLRIPPSSGSQKTSNSPVFTSDNGDPSCDDYGFCYDVSVQCTDVKMVVFVRTNKPFHGRIYALGRSETCRANVHNDQQFQLDVSLKGQDCNTESAAGVFTNTVVLQHHSVVMTKSDKVYNVRCTYETTSRNVSFGMMPVIDMDMTQLTAAPEAPVPSIHILMQSGREATTVRIGDKLTFRIEITGTSPYGIFARSCVAMAKDGKSVFRIIDKDGCPVDSSIFPRLTQVGQGLESNYEAFRFTESYGVIFQCNVKYCIGKCDPEIYHLYNSSPSSVESQSKFFVENSGNVK</sequence>
<dbReference type="SUPFAM" id="SSF57414">
    <property type="entry name" value="Hairpin loop containing domain-like"/>
    <property type="match status" value="2"/>
</dbReference>
<dbReference type="Proteomes" id="UP000694941">
    <property type="component" value="Unplaced"/>
</dbReference>
<dbReference type="RefSeq" id="XP_022239988.1">
    <property type="nucleotide sequence ID" value="XM_022384280.1"/>
</dbReference>
<dbReference type="InterPro" id="IPR001507">
    <property type="entry name" value="ZP_dom"/>
</dbReference>
<dbReference type="GeneID" id="106458127"/>
<feature type="region of interest" description="Disordered" evidence="1">
    <location>
        <begin position="324"/>
        <end position="354"/>
    </location>
</feature>
<feature type="domain" description="ZP" evidence="4">
    <location>
        <begin position="373"/>
        <end position="607"/>
    </location>
</feature>
<dbReference type="PROSITE" id="PS50948">
    <property type="entry name" value="PAN"/>
    <property type="match status" value="1"/>
</dbReference>
<dbReference type="CDD" id="cd01099">
    <property type="entry name" value="PAN_AP_HGF"/>
    <property type="match status" value="1"/>
</dbReference>
<feature type="compositionally biased region" description="Polar residues" evidence="1">
    <location>
        <begin position="340"/>
        <end position="354"/>
    </location>
</feature>
<dbReference type="PANTHER" id="PTHR47327:SF1">
    <property type="entry name" value="RE15579P"/>
    <property type="match status" value="1"/>
</dbReference>
<evidence type="ECO:0000259" key="3">
    <source>
        <dbReference type="PROSITE" id="PS50948"/>
    </source>
</evidence>
<proteinExistence type="predicted"/>
<dbReference type="InterPro" id="IPR052774">
    <property type="entry name" value="Celegans_DevNeuronal_Protein"/>
</dbReference>
<evidence type="ECO:0000313" key="5">
    <source>
        <dbReference type="Proteomes" id="UP000694941"/>
    </source>
</evidence>
<dbReference type="PROSITE" id="PS51034">
    <property type="entry name" value="ZP_2"/>
    <property type="match status" value="1"/>
</dbReference>
<name>A0ABM1S8N3_LIMPO</name>
<dbReference type="PANTHER" id="PTHR47327">
    <property type="entry name" value="FI18240P1-RELATED"/>
    <property type="match status" value="1"/>
</dbReference>
<dbReference type="InterPro" id="IPR003609">
    <property type="entry name" value="Pan_app"/>
</dbReference>